<proteinExistence type="predicted"/>
<feature type="transmembrane region" description="Helical" evidence="1">
    <location>
        <begin position="205"/>
        <end position="225"/>
    </location>
</feature>
<gene>
    <name evidence="2" type="ORF">M011DRAFT_472743</name>
</gene>
<organism evidence="2 3">
    <name type="scientific">Sporormia fimetaria CBS 119925</name>
    <dbReference type="NCBI Taxonomy" id="1340428"/>
    <lineage>
        <taxon>Eukaryota</taxon>
        <taxon>Fungi</taxon>
        <taxon>Dikarya</taxon>
        <taxon>Ascomycota</taxon>
        <taxon>Pezizomycotina</taxon>
        <taxon>Dothideomycetes</taxon>
        <taxon>Pleosporomycetidae</taxon>
        <taxon>Pleosporales</taxon>
        <taxon>Sporormiaceae</taxon>
        <taxon>Sporormia</taxon>
    </lineage>
</organism>
<sequence>MAVHTVMILTLGCLSYLEAPVFSVLGQRRFKFELHMILATVSFIGGCIILAAGKVGLSSAWTATGFHDLQALFLQCAALPSLILPLLHLIVATLRWREERSHTLNMKRLMALVQGPVLQSADNVSALPETGRLMGTTHDHNSSLIARHCALGWFCCGGTSGCHKSRFCLYGRIHRIVYVLLPVALWVLIITAQLAVSFVCRRLRLFHLILMTPAAHLLALMGYRWCCRLPQSSPFLIRVGRIGRTLRFEMVCYFAIGSFALAVFQWSDMVVGILLDNFWGLPPLDRRGIPYWLQVTFMVWNAFFVF</sequence>
<feature type="transmembrane region" description="Helical" evidence="1">
    <location>
        <begin position="6"/>
        <end position="25"/>
    </location>
</feature>
<feature type="transmembrane region" description="Helical" evidence="1">
    <location>
        <begin position="287"/>
        <end position="305"/>
    </location>
</feature>
<feature type="transmembrane region" description="Helical" evidence="1">
    <location>
        <begin position="246"/>
        <end position="267"/>
    </location>
</feature>
<dbReference type="Proteomes" id="UP000799440">
    <property type="component" value="Unassembled WGS sequence"/>
</dbReference>
<dbReference type="EMBL" id="MU006622">
    <property type="protein sequence ID" value="KAF2741851.1"/>
    <property type="molecule type" value="Genomic_DNA"/>
</dbReference>
<feature type="transmembrane region" description="Helical" evidence="1">
    <location>
        <begin position="32"/>
        <end position="52"/>
    </location>
</feature>
<evidence type="ECO:0000313" key="3">
    <source>
        <dbReference type="Proteomes" id="UP000799440"/>
    </source>
</evidence>
<accession>A0A6A6UXN8</accession>
<evidence type="ECO:0000256" key="1">
    <source>
        <dbReference type="SAM" id="Phobius"/>
    </source>
</evidence>
<feature type="transmembrane region" description="Helical" evidence="1">
    <location>
        <begin position="72"/>
        <end position="94"/>
    </location>
</feature>
<keyword evidence="3" id="KW-1185">Reference proteome</keyword>
<keyword evidence="1" id="KW-0812">Transmembrane</keyword>
<name>A0A6A6UXN8_9PLEO</name>
<feature type="transmembrane region" description="Helical" evidence="1">
    <location>
        <begin position="176"/>
        <end position="199"/>
    </location>
</feature>
<evidence type="ECO:0000313" key="2">
    <source>
        <dbReference type="EMBL" id="KAF2741851.1"/>
    </source>
</evidence>
<dbReference type="AlphaFoldDB" id="A0A6A6UXN8"/>
<keyword evidence="1" id="KW-1133">Transmembrane helix</keyword>
<keyword evidence="1" id="KW-0472">Membrane</keyword>
<reference evidence="2" key="1">
    <citation type="journal article" date="2020" name="Stud. Mycol.">
        <title>101 Dothideomycetes genomes: a test case for predicting lifestyles and emergence of pathogens.</title>
        <authorList>
            <person name="Haridas S."/>
            <person name="Albert R."/>
            <person name="Binder M."/>
            <person name="Bloem J."/>
            <person name="Labutti K."/>
            <person name="Salamov A."/>
            <person name="Andreopoulos B."/>
            <person name="Baker S."/>
            <person name="Barry K."/>
            <person name="Bills G."/>
            <person name="Bluhm B."/>
            <person name="Cannon C."/>
            <person name="Castanera R."/>
            <person name="Culley D."/>
            <person name="Daum C."/>
            <person name="Ezra D."/>
            <person name="Gonzalez J."/>
            <person name="Henrissat B."/>
            <person name="Kuo A."/>
            <person name="Liang C."/>
            <person name="Lipzen A."/>
            <person name="Lutzoni F."/>
            <person name="Magnuson J."/>
            <person name="Mondo S."/>
            <person name="Nolan M."/>
            <person name="Ohm R."/>
            <person name="Pangilinan J."/>
            <person name="Park H.-J."/>
            <person name="Ramirez L."/>
            <person name="Alfaro M."/>
            <person name="Sun H."/>
            <person name="Tritt A."/>
            <person name="Yoshinaga Y."/>
            <person name="Zwiers L.-H."/>
            <person name="Turgeon B."/>
            <person name="Goodwin S."/>
            <person name="Spatafora J."/>
            <person name="Crous P."/>
            <person name="Grigoriev I."/>
        </authorList>
    </citation>
    <scope>NUCLEOTIDE SEQUENCE</scope>
    <source>
        <strain evidence="2">CBS 119925</strain>
    </source>
</reference>
<protein>
    <submittedName>
        <fullName evidence="2">Uncharacterized protein</fullName>
    </submittedName>
</protein>